<comment type="similarity">
    <text evidence="1">Belongs to the interleukin-1 receptor family.</text>
</comment>
<dbReference type="PRINTS" id="PR01537">
    <property type="entry name" value="INTRLKN1R1F"/>
</dbReference>
<reference evidence="11 12" key="1">
    <citation type="submission" date="2020-02" db="EMBL/GenBank/DDBJ databases">
        <title>A chromosome-scale genome assembly of the black bullhead catfish (Ameiurus melas).</title>
        <authorList>
            <person name="Wen M."/>
            <person name="Zham M."/>
            <person name="Cabau C."/>
            <person name="Klopp C."/>
            <person name="Donnadieu C."/>
            <person name="Roques C."/>
            <person name="Bouchez O."/>
            <person name="Lampietro C."/>
            <person name="Jouanno E."/>
            <person name="Herpin A."/>
            <person name="Louis A."/>
            <person name="Berthelot C."/>
            <person name="Parey E."/>
            <person name="Roest-Crollius H."/>
            <person name="Braasch I."/>
            <person name="Postlethwait J."/>
            <person name="Robinson-Rechavi M."/>
            <person name="Echchiki A."/>
            <person name="Begum T."/>
            <person name="Montfort J."/>
            <person name="Schartl M."/>
            <person name="Bobe J."/>
            <person name="Guiguen Y."/>
        </authorList>
    </citation>
    <scope>NUCLEOTIDE SEQUENCE [LARGE SCALE GENOMIC DNA]</scope>
    <source>
        <strain evidence="11">M_S1</strain>
        <tissue evidence="11">Blood</tissue>
    </source>
</reference>
<dbReference type="EMBL" id="JAAGNN010000007">
    <property type="protein sequence ID" value="KAF4086703.1"/>
    <property type="molecule type" value="Genomic_DNA"/>
</dbReference>
<dbReference type="InterPro" id="IPR013783">
    <property type="entry name" value="Ig-like_fold"/>
</dbReference>
<dbReference type="Gene3D" id="2.60.40.10">
    <property type="entry name" value="Immunoglobulins"/>
    <property type="match status" value="3"/>
</dbReference>
<dbReference type="Pfam" id="PF01582">
    <property type="entry name" value="TIR"/>
    <property type="match status" value="1"/>
</dbReference>
<evidence type="ECO:0000313" key="12">
    <source>
        <dbReference type="Proteomes" id="UP000593565"/>
    </source>
</evidence>
<keyword evidence="3" id="KW-0520">NAD</keyword>
<keyword evidence="7" id="KW-1133">Transmembrane helix</keyword>
<dbReference type="AlphaFoldDB" id="A0A7J6AUX5"/>
<keyword evidence="7" id="KW-0812">Transmembrane</keyword>
<dbReference type="Proteomes" id="UP000593565">
    <property type="component" value="Unassembled WGS sequence"/>
</dbReference>
<sequence length="533" mass="61352">MTEIGVIIYFFAELVMASNTINYSAHCESHQDIETIRVIQGEALGLSCPNKDCSSEMNDSLIFWFKNGTDGIQPLTMEENERVHYHGAVLYFLPLSLNDTGLYITQRWYTVTDCDEFNTEIVVYETFHTDQLYRNFSEQTNIVSLDCPVYEDKGETITWYKDFRRIPNKSDANLKVYLPSEDAEGIYTCMCTWEHHNQVYNSSGSYQVQRKEKTVPFPPTFKYPLNNSVEFVELGAEVKLNCQVFFGINVREGRSVCWTRNDQKLDCNYRAKNGVILSSLTISQVSEMDLEYNYCCTATGLHKWDSVCITLTTRESLLPVVVTFSCTVLFLLLAAGIVKWFSVDLVLFFRSFRIIQSKRYDGKVYDAYVIYEKDNIDEKTGKKVAHFVNKVLPAVLENACGFKLYIHGRDNLPGEDCTELIETRMQQSRRLIAVLPPRVNQHQGVKTSLCYDWHVGLHRVLVEQELKVILIQLGDMKEYSYLPLGLQHLVQKTPPLRWDEGSGQATCPTSRFWKQVRYMMPVPPDSSSHGVDF</sequence>
<evidence type="ECO:0000256" key="5">
    <source>
        <dbReference type="ARBA" id="ARBA00023180"/>
    </source>
</evidence>
<keyword evidence="12" id="KW-1185">Reference proteome</keyword>
<accession>A0A7J6AUX5</accession>
<dbReference type="SMART" id="SM00409">
    <property type="entry name" value="IG"/>
    <property type="match status" value="3"/>
</dbReference>
<gene>
    <name evidence="11" type="ORF">AMELA_G00087360</name>
</gene>
<dbReference type="InterPro" id="IPR036179">
    <property type="entry name" value="Ig-like_dom_sf"/>
</dbReference>
<evidence type="ECO:0008006" key="13">
    <source>
        <dbReference type="Google" id="ProtNLM"/>
    </source>
</evidence>
<dbReference type="CDD" id="cd00096">
    <property type="entry name" value="Ig"/>
    <property type="match status" value="1"/>
</dbReference>
<evidence type="ECO:0000313" key="11">
    <source>
        <dbReference type="EMBL" id="KAF4086703.1"/>
    </source>
</evidence>
<dbReference type="FunFam" id="3.40.50.10140:FF:000009">
    <property type="entry name" value="X-linked interleukin-1 receptor accessory protein-like 1"/>
    <property type="match status" value="1"/>
</dbReference>
<keyword evidence="6" id="KW-0393">Immunoglobulin domain</keyword>
<dbReference type="SUPFAM" id="SSF48726">
    <property type="entry name" value="Immunoglobulin"/>
    <property type="match status" value="3"/>
</dbReference>
<dbReference type="PROSITE" id="PS50104">
    <property type="entry name" value="TIR"/>
    <property type="match status" value="1"/>
</dbReference>
<dbReference type="SMART" id="SM00255">
    <property type="entry name" value="TIR"/>
    <property type="match status" value="1"/>
</dbReference>
<dbReference type="InterPro" id="IPR003599">
    <property type="entry name" value="Ig_sub"/>
</dbReference>
<keyword evidence="2" id="KW-0378">Hydrolase</keyword>
<dbReference type="InterPro" id="IPR015621">
    <property type="entry name" value="IL-1_rcpt_fam"/>
</dbReference>
<dbReference type="InterPro" id="IPR000157">
    <property type="entry name" value="TIR_dom"/>
</dbReference>
<dbReference type="InterPro" id="IPR035897">
    <property type="entry name" value="Toll_tir_struct_dom_sf"/>
</dbReference>
<name>A0A7J6AUX5_AMEME</name>
<organism evidence="11 12">
    <name type="scientific">Ameiurus melas</name>
    <name type="common">Black bullhead</name>
    <name type="synonym">Silurus melas</name>
    <dbReference type="NCBI Taxonomy" id="219545"/>
    <lineage>
        <taxon>Eukaryota</taxon>
        <taxon>Metazoa</taxon>
        <taxon>Chordata</taxon>
        <taxon>Craniata</taxon>
        <taxon>Vertebrata</taxon>
        <taxon>Euteleostomi</taxon>
        <taxon>Actinopterygii</taxon>
        <taxon>Neopterygii</taxon>
        <taxon>Teleostei</taxon>
        <taxon>Ostariophysi</taxon>
        <taxon>Siluriformes</taxon>
        <taxon>Ictaluridae</taxon>
        <taxon>Ameiurus</taxon>
    </lineage>
</organism>
<feature type="domain" description="TIR" evidence="9">
    <location>
        <begin position="363"/>
        <end position="520"/>
    </location>
</feature>
<feature type="domain" description="Ig-like" evidence="10">
    <location>
        <begin position="143"/>
        <end position="189"/>
    </location>
</feature>
<evidence type="ECO:0000256" key="6">
    <source>
        <dbReference type="ARBA" id="ARBA00023319"/>
    </source>
</evidence>
<keyword evidence="8" id="KW-0732">Signal</keyword>
<dbReference type="PANTHER" id="PTHR11890">
    <property type="entry name" value="INTERLEUKIN-1 RECEPTOR FAMILY MEMBER"/>
    <property type="match status" value="1"/>
</dbReference>
<dbReference type="GO" id="GO:0016787">
    <property type="term" value="F:hydrolase activity"/>
    <property type="evidence" value="ECO:0007669"/>
    <property type="project" value="UniProtKB-KW"/>
</dbReference>
<feature type="domain" description="Ig-like" evidence="10">
    <location>
        <begin position="218"/>
        <end position="312"/>
    </location>
</feature>
<evidence type="ECO:0000256" key="7">
    <source>
        <dbReference type="SAM" id="Phobius"/>
    </source>
</evidence>
<evidence type="ECO:0000259" key="9">
    <source>
        <dbReference type="PROSITE" id="PS50104"/>
    </source>
</evidence>
<dbReference type="Gene3D" id="3.40.50.10140">
    <property type="entry name" value="Toll/interleukin-1 receptor homology (TIR) domain"/>
    <property type="match status" value="1"/>
</dbReference>
<evidence type="ECO:0000256" key="4">
    <source>
        <dbReference type="ARBA" id="ARBA00023157"/>
    </source>
</evidence>
<dbReference type="SUPFAM" id="SSF52200">
    <property type="entry name" value="Toll/Interleukin receptor TIR domain"/>
    <property type="match status" value="1"/>
</dbReference>
<comment type="caution">
    <text evidence="11">The sequence shown here is derived from an EMBL/GenBank/DDBJ whole genome shotgun (WGS) entry which is preliminary data.</text>
</comment>
<dbReference type="PANTHER" id="PTHR11890:SF26">
    <property type="entry name" value="INTERLEUKIN-1 RECEPTOR TYPE 1"/>
    <property type="match status" value="1"/>
</dbReference>
<proteinExistence type="inferred from homology"/>
<keyword evidence="7" id="KW-0472">Membrane</keyword>
<evidence type="ECO:0000256" key="2">
    <source>
        <dbReference type="ARBA" id="ARBA00022801"/>
    </source>
</evidence>
<keyword evidence="5" id="KW-0325">Glycoprotein</keyword>
<evidence type="ECO:0000256" key="8">
    <source>
        <dbReference type="SAM" id="SignalP"/>
    </source>
</evidence>
<keyword evidence="4" id="KW-1015">Disulfide bond</keyword>
<evidence type="ECO:0000256" key="1">
    <source>
        <dbReference type="ARBA" id="ARBA00009752"/>
    </source>
</evidence>
<feature type="chain" id="PRO_5029478907" description="Interleukin-1 receptor-like 1" evidence="8">
    <location>
        <begin position="18"/>
        <end position="533"/>
    </location>
</feature>
<evidence type="ECO:0000259" key="10">
    <source>
        <dbReference type="PROSITE" id="PS50835"/>
    </source>
</evidence>
<dbReference type="InterPro" id="IPR007110">
    <property type="entry name" value="Ig-like_dom"/>
</dbReference>
<protein>
    <recommendedName>
        <fullName evidence="13">Interleukin-1 receptor-like 1</fullName>
    </recommendedName>
</protein>
<dbReference type="GO" id="GO:0007165">
    <property type="term" value="P:signal transduction"/>
    <property type="evidence" value="ECO:0007669"/>
    <property type="project" value="InterPro"/>
</dbReference>
<evidence type="ECO:0000256" key="3">
    <source>
        <dbReference type="ARBA" id="ARBA00023027"/>
    </source>
</evidence>
<dbReference type="PROSITE" id="PS50835">
    <property type="entry name" value="IG_LIKE"/>
    <property type="match status" value="2"/>
</dbReference>
<feature type="signal peptide" evidence="8">
    <location>
        <begin position="1"/>
        <end position="17"/>
    </location>
</feature>
<feature type="transmembrane region" description="Helical" evidence="7">
    <location>
        <begin position="316"/>
        <end position="349"/>
    </location>
</feature>